<dbReference type="AlphaFoldDB" id="A0AAV9UMP6"/>
<evidence type="ECO:0008006" key="3">
    <source>
        <dbReference type="Google" id="ProtNLM"/>
    </source>
</evidence>
<accession>A0AAV9UMP6</accession>
<proteinExistence type="predicted"/>
<dbReference type="Proteomes" id="UP001373714">
    <property type="component" value="Unassembled WGS sequence"/>
</dbReference>
<gene>
    <name evidence="1" type="ORF">TWF730_011039</name>
</gene>
<sequence length="108" mass="12132">MCQYRSNLYLCHCYVLKGSPANQCQGPRDANNVCPIRDIHPLEVKELPRVCGRCEKIRIQQDKIAKLVNDTIPLAEASGHFANAARARAELQIARGKLEDARRSAPYN</sequence>
<evidence type="ECO:0000313" key="1">
    <source>
        <dbReference type="EMBL" id="KAK6343450.1"/>
    </source>
</evidence>
<organism evidence="1 2">
    <name type="scientific">Orbilia blumenaviensis</name>
    <dbReference type="NCBI Taxonomy" id="1796055"/>
    <lineage>
        <taxon>Eukaryota</taxon>
        <taxon>Fungi</taxon>
        <taxon>Dikarya</taxon>
        <taxon>Ascomycota</taxon>
        <taxon>Pezizomycotina</taxon>
        <taxon>Orbiliomycetes</taxon>
        <taxon>Orbiliales</taxon>
        <taxon>Orbiliaceae</taxon>
        <taxon>Orbilia</taxon>
    </lineage>
</organism>
<evidence type="ECO:0000313" key="2">
    <source>
        <dbReference type="Proteomes" id="UP001373714"/>
    </source>
</evidence>
<reference evidence="1 2" key="1">
    <citation type="submission" date="2019-10" db="EMBL/GenBank/DDBJ databases">
        <authorList>
            <person name="Palmer J.M."/>
        </authorList>
    </citation>
    <scope>NUCLEOTIDE SEQUENCE [LARGE SCALE GENOMIC DNA]</scope>
    <source>
        <strain evidence="1 2">TWF730</strain>
    </source>
</reference>
<comment type="caution">
    <text evidence="1">The sequence shown here is derived from an EMBL/GenBank/DDBJ whole genome shotgun (WGS) entry which is preliminary data.</text>
</comment>
<protein>
    <recommendedName>
        <fullName evidence="3">UVR domain-containing protein</fullName>
    </recommendedName>
</protein>
<keyword evidence="2" id="KW-1185">Reference proteome</keyword>
<name>A0AAV9UMP6_9PEZI</name>
<dbReference type="EMBL" id="JAVHNS010000009">
    <property type="protein sequence ID" value="KAK6343450.1"/>
    <property type="molecule type" value="Genomic_DNA"/>
</dbReference>